<name>A7VSM4_9FIRM</name>
<accession>A7VSM4</accession>
<gene>
    <name evidence="2" type="ORF">CH238_07825</name>
    <name evidence="1" type="ORF">CLOLEP_01565</name>
</gene>
<dbReference type="AlphaFoldDB" id="A7VSM4"/>
<evidence type="ECO:0000313" key="3">
    <source>
        <dbReference type="Proteomes" id="UP000003490"/>
    </source>
</evidence>
<dbReference type="EMBL" id="ABCB02000018">
    <property type="protein sequence ID" value="EDO61170.1"/>
    <property type="molecule type" value="Genomic_DNA"/>
</dbReference>
<keyword evidence="4" id="KW-1185">Reference proteome</keyword>
<dbReference type="HOGENOM" id="CLU_2615796_0_0_9"/>
<evidence type="ECO:0000313" key="1">
    <source>
        <dbReference type="EMBL" id="EDO61170.1"/>
    </source>
</evidence>
<reference evidence="1 3" key="1">
    <citation type="submission" date="2007-08" db="EMBL/GenBank/DDBJ databases">
        <title>Draft genome sequence of Clostridium leptum (DSM 753).</title>
        <authorList>
            <person name="Sudarsanam P."/>
            <person name="Ley R."/>
            <person name="Guruge J."/>
            <person name="Turnbaugh P.J."/>
            <person name="Mahowald M."/>
            <person name="Liep D."/>
            <person name="Gordon J."/>
        </authorList>
    </citation>
    <scope>NUCLEOTIDE SEQUENCE [LARGE SCALE GENOMIC DNA]</scope>
    <source>
        <strain evidence="1 3">DSM 753</strain>
    </source>
</reference>
<dbReference type="Proteomes" id="UP000220611">
    <property type="component" value="Unassembled WGS sequence"/>
</dbReference>
<reference evidence="1 3" key="2">
    <citation type="submission" date="2007-08" db="EMBL/GenBank/DDBJ databases">
        <authorList>
            <person name="Fulton L."/>
            <person name="Clifton S."/>
            <person name="Fulton B."/>
            <person name="Xu J."/>
            <person name="Minx P."/>
            <person name="Pepin K.H."/>
            <person name="Johnson M."/>
            <person name="Thiruvilangam P."/>
            <person name="Bhonagiri V."/>
            <person name="Nash W.E."/>
            <person name="Wang C."/>
            <person name="Mardis E.R."/>
            <person name="Wilson R.K."/>
        </authorList>
    </citation>
    <scope>NUCLEOTIDE SEQUENCE [LARGE SCALE GENOMIC DNA]</scope>
    <source>
        <strain evidence="1 3">DSM 753</strain>
    </source>
</reference>
<reference evidence="2 4" key="3">
    <citation type="submission" date="2017-07" db="EMBL/GenBank/DDBJ databases">
        <title>Prevalence of linear plasmids in Cutibacterium (Propionibacterium) acnes isolates obtained from prostatic tissue.</title>
        <authorList>
            <person name="Davidsson S."/>
            <person name="Carlsson J."/>
            <person name="Molling P."/>
            <person name="Andren O."/>
            <person name="Andersson S.-O."/>
            <person name="Brzuszkiewicz E."/>
            <person name="Poehlein A."/>
            <person name="Al-Zeer M."/>
            <person name="Brinkmann V."/>
            <person name="Scavenius C."/>
            <person name="Nazipi S."/>
            <person name="Soderquist B."/>
            <person name="Bruggemann H."/>
        </authorList>
    </citation>
    <scope>NUCLEOTIDE SEQUENCE [LARGE SCALE GENOMIC DNA]</scope>
    <source>
        <strain evidence="2 4">DSM 753</strain>
    </source>
</reference>
<dbReference type="EMBL" id="NOXF01000005">
    <property type="protein sequence ID" value="PEQ24466.1"/>
    <property type="molecule type" value="Genomic_DNA"/>
</dbReference>
<evidence type="ECO:0000313" key="4">
    <source>
        <dbReference type="Proteomes" id="UP000220611"/>
    </source>
</evidence>
<dbReference type="Proteomes" id="UP000003490">
    <property type="component" value="Unassembled WGS sequence"/>
</dbReference>
<organism evidence="1 3">
    <name type="scientific">[Clostridium] leptum DSM 753</name>
    <dbReference type="NCBI Taxonomy" id="428125"/>
    <lineage>
        <taxon>Bacteria</taxon>
        <taxon>Bacillati</taxon>
        <taxon>Bacillota</taxon>
        <taxon>Clostridia</taxon>
        <taxon>Eubacteriales</taxon>
        <taxon>Oscillospiraceae</taxon>
        <taxon>Oscillospiraceae incertae sedis</taxon>
    </lineage>
</organism>
<protein>
    <submittedName>
        <fullName evidence="1">Uncharacterized protein</fullName>
    </submittedName>
</protein>
<proteinExistence type="predicted"/>
<sequence length="78" mass="8887">MPFYPMSRRTKTCFSFRFLEKRTDFYGKACRAPVRKLFLCPAGGLFRVPESGREKHARVNAQLDAADPIDFCGNAEPV</sequence>
<comment type="caution">
    <text evidence="1">The sequence shown here is derived from an EMBL/GenBank/DDBJ whole genome shotgun (WGS) entry which is preliminary data.</text>
</comment>
<evidence type="ECO:0000313" key="2">
    <source>
        <dbReference type="EMBL" id="PEQ24466.1"/>
    </source>
</evidence>